<sequence length="259" mass="28782">MSSLSGFPSGVSEKIGNYVYRLIDPRNGETFYVGKGRGNRVFAHANAELKTLENDEDDPTSLKVGRIREIKNAGLSVLHVIHRHDIPDAAIFEVEAALIDAYSGLTNAQGGHESGAKGPMNVLEIIDKYALPAVDAEPSEKLVLININRLQDRSDTVAIYEQTRLAWRISKIRVEAADYVLAVVKGVVVGAFVAEEWLDATHDNFPDRIPVGSDMPERRGFNGVPASKEVWDKFVGERGKRISNEAMKHIQFPIRYWNI</sequence>
<gene>
    <name evidence="1" type="ORF">SAMN04487859_1536</name>
</gene>
<evidence type="ECO:0000313" key="1">
    <source>
        <dbReference type="EMBL" id="SFO42989.1"/>
    </source>
</evidence>
<organism evidence="1 2">
    <name type="scientific">Roseovarius lutimaris</name>
    <dbReference type="NCBI Taxonomy" id="1005928"/>
    <lineage>
        <taxon>Bacteria</taxon>
        <taxon>Pseudomonadati</taxon>
        <taxon>Pseudomonadota</taxon>
        <taxon>Alphaproteobacteria</taxon>
        <taxon>Rhodobacterales</taxon>
        <taxon>Roseobacteraceae</taxon>
        <taxon>Roseovarius</taxon>
    </lineage>
</organism>
<accession>A0A1I5H452</accession>
<evidence type="ECO:0008006" key="3">
    <source>
        <dbReference type="Google" id="ProtNLM"/>
    </source>
</evidence>
<evidence type="ECO:0000313" key="2">
    <source>
        <dbReference type="Proteomes" id="UP000198599"/>
    </source>
</evidence>
<dbReference type="Pfam" id="PF22945">
    <property type="entry name" value="LEM-3_GIY-YIG"/>
    <property type="match status" value="1"/>
</dbReference>
<name>A0A1I5H452_9RHOB</name>
<dbReference type="AlphaFoldDB" id="A0A1I5H452"/>
<proteinExistence type="predicted"/>
<dbReference type="CDD" id="cd10440">
    <property type="entry name" value="GIY-YIG_COG3680"/>
    <property type="match status" value="1"/>
</dbReference>
<dbReference type="RefSeq" id="WP_092842469.1">
    <property type="nucleotide sequence ID" value="NZ_FOVP01000053.1"/>
</dbReference>
<dbReference type="OrthoDB" id="67448at2"/>
<protein>
    <recommendedName>
        <fullName evidence="3">GIY-YIG domain-containing protein</fullName>
    </recommendedName>
</protein>
<reference evidence="2" key="1">
    <citation type="submission" date="2016-10" db="EMBL/GenBank/DDBJ databases">
        <authorList>
            <person name="Varghese N."/>
            <person name="Submissions S."/>
        </authorList>
    </citation>
    <scope>NUCLEOTIDE SEQUENCE [LARGE SCALE GENOMIC DNA]</scope>
    <source>
        <strain evidence="2">DSM 28463</strain>
    </source>
</reference>
<keyword evidence="2" id="KW-1185">Reference proteome</keyword>
<dbReference type="Proteomes" id="UP000198599">
    <property type="component" value="Unassembled WGS sequence"/>
</dbReference>
<dbReference type="EMBL" id="FOVP01000053">
    <property type="protein sequence ID" value="SFO42989.1"/>
    <property type="molecule type" value="Genomic_DNA"/>
</dbReference>